<dbReference type="FunFam" id="3.30.565.10:FF:000016">
    <property type="entry name" value="Chemotaxis protein CheA, putative"/>
    <property type="match status" value="1"/>
</dbReference>
<dbReference type="InterPro" id="IPR004105">
    <property type="entry name" value="CheA-like_dim"/>
</dbReference>
<dbReference type="Pfam" id="PF02518">
    <property type="entry name" value="HATPase_c"/>
    <property type="match status" value="1"/>
</dbReference>
<dbReference type="CDD" id="cd16916">
    <property type="entry name" value="HATPase_CheA-like"/>
    <property type="match status" value="1"/>
</dbReference>
<dbReference type="EC" id="2.7.13.3" evidence="3"/>
<dbReference type="InterPro" id="IPR036890">
    <property type="entry name" value="HATPase_C_sf"/>
</dbReference>
<feature type="domain" description="CheW-like" evidence="17">
    <location>
        <begin position="570"/>
        <end position="708"/>
    </location>
</feature>
<organism evidence="19 20">
    <name type="scientific">Selenomonas ruminantium</name>
    <dbReference type="NCBI Taxonomy" id="971"/>
    <lineage>
        <taxon>Bacteria</taxon>
        <taxon>Bacillati</taxon>
        <taxon>Bacillota</taxon>
        <taxon>Negativicutes</taxon>
        <taxon>Selenomonadales</taxon>
        <taxon>Selenomonadaceae</taxon>
        <taxon>Selenomonas</taxon>
    </lineage>
</organism>
<dbReference type="PROSITE" id="PS50851">
    <property type="entry name" value="CHEW"/>
    <property type="match status" value="1"/>
</dbReference>
<evidence type="ECO:0000256" key="5">
    <source>
        <dbReference type="ARBA" id="ARBA00022490"/>
    </source>
</evidence>
<keyword evidence="9" id="KW-0547">Nucleotide-binding</keyword>
<gene>
    <name evidence="19" type="ORF">SAMN04487861_10959</name>
</gene>
<keyword evidence="11" id="KW-0067">ATP-binding</keyword>
<evidence type="ECO:0000256" key="2">
    <source>
        <dbReference type="ARBA" id="ARBA00004496"/>
    </source>
</evidence>
<dbReference type="SMART" id="SM00387">
    <property type="entry name" value="HATPase_c"/>
    <property type="match status" value="1"/>
</dbReference>
<dbReference type="Gene3D" id="1.10.287.560">
    <property type="entry name" value="Histidine kinase CheA-like, homodimeric domain"/>
    <property type="match status" value="1"/>
</dbReference>
<dbReference type="InterPro" id="IPR036641">
    <property type="entry name" value="HPT_dom_sf"/>
</dbReference>
<dbReference type="InterPro" id="IPR003594">
    <property type="entry name" value="HATPase_dom"/>
</dbReference>
<feature type="domain" description="HPt" evidence="18">
    <location>
        <begin position="1"/>
        <end position="107"/>
    </location>
</feature>
<evidence type="ECO:0000259" key="16">
    <source>
        <dbReference type="PROSITE" id="PS50109"/>
    </source>
</evidence>
<evidence type="ECO:0000256" key="12">
    <source>
        <dbReference type="ARBA" id="ARBA00023012"/>
    </source>
</evidence>
<evidence type="ECO:0000256" key="3">
    <source>
        <dbReference type="ARBA" id="ARBA00012438"/>
    </source>
</evidence>
<dbReference type="InterPro" id="IPR002545">
    <property type="entry name" value="CheW-lke_dom"/>
</dbReference>
<dbReference type="Gene3D" id="1.20.120.160">
    <property type="entry name" value="HPT domain"/>
    <property type="match status" value="1"/>
</dbReference>
<dbReference type="InterPro" id="IPR010808">
    <property type="entry name" value="CheA_P2-bd"/>
</dbReference>
<dbReference type="RefSeq" id="WP_075443064.1">
    <property type="nucleotide sequence ID" value="NZ_FOQK01000009.1"/>
</dbReference>
<evidence type="ECO:0000256" key="15">
    <source>
        <dbReference type="SAM" id="MobiDB-lite"/>
    </source>
</evidence>
<dbReference type="Pfam" id="PF02895">
    <property type="entry name" value="H-kinase_dim"/>
    <property type="match status" value="1"/>
</dbReference>
<dbReference type="GO" id="GO:0006935">
    <property type="term" value="P:chemotaxis"/>
    <property type="evidence" value="ECO:0007669"/>
    <property type="project" value="UniProtKB-KW"/>
</dbReference>
<dbReference type="InterPro" id="IPR051315">
    <property type="entry name" value="Bact_Chemotaxis_CheA"/>
</dbReference>
<feature type="domain" description="Histidine kinase" evidence="16">
    <location>
        <begin position="286"/>
        <end position="568"/>
    </location>
</feature>
<evidence type="ECO:0000259" key="18">
    <source>
        <dbReference type="PROSITE" id="PS50894"/>
    </source>
</evidence>
<keyword evidence="6" id="KW-0145">Chemotaxis</keyword>
<dbReference type="OrthoDB" id="9803176at2"/>
<dbReference type="InterPro" id="IPR037006">
    <property type="entry name" value="CheA-like_homodim_sf"/>
</dbReference>
<dbReference type="GO" id="GO:0005524">
    <property type="term" value="F:ATP binding"/>
    <property type="evidence" value="ECO:0007669"/>
    <property type="project" value="UniProtKB-KW"/>
</dbReference>
<dbReference type="GO" id="GO:0000155">
    <property type="term" value="F:phosphorelay sensor kinase activity"/>
    <property type="evidence" value="ECO:0007669"/>
    <property type="project" value="InterPro"/>
</dbReference>
<dbReference type="InterPro" id="IPR036097">
    <property type="entry name" value="HisK_dim/P_sf"/>
</dbReference>
<evidence type="ECO:0000256" key="14">
    <source>
        <dbReference type="PROSITE-ProRule" id="PRU00110"/>
    </source>
</evidence>
<dbReference type="SMART" id="SM01231">
    <property type="entry name" value="H-kinase_dim"/>
    <property type="match status" value="1"/>
</dbReference>
<dbReference type="Proteomes" id="UP000183639">
    <property type="component" value="Unassembled WGS sequence"/>
</dbReference>
<dbReference type="Gene3D" id="3.30.565.10">
    <property type="entry name" value="Histidine kinase-like ATPase, C-terminal domain"/>
    <property type="match status" value="1"/>
</dbReference>
<dbReference type="CDD" id="cd00088">
    <property type="entry name" value="HPT"/>
    <property type="match status" value="1"/>
</dbReference>
<keyword evidence="12" id="KW-0902">Two-component regulatory system</keyword>
<dbReference type="SMART" id="SM00260">
    <property type="entry name" value="CheW"/>
    <property type="match status" value="1"/>
</dbReference>
<dbReference type="InterPro" id="IPR036061">
    <property type="entry name" value="CheW-like_dom_sf"/>
</dbReference>
<dbReference type="SMART" id="SM00073">
    <property type="entry name" value="HPT"/>
    <property type="match status" value="1"/>
</dbReference>
<evidence type="ECO:0000256" key="11">
    <source>
        <dbReference type="ARBA" id="ARBA00022840"/>
    </source>
</evidence>
<dbReference type="InterPro" id="IPR008207">
    <property type="entry name" value="Sig_transdc_His_kin_Hpt_dom"/>
</dbReference>
<feature type="region of interest" description="Disordered" evidence="15">
    <location>
        <begin position="138"/>
        <end position="157"/>
    </location>
</feature>
<comment type="subcellular location">
    <subcellularLocation>
        <location evidence="2">Cytoplasm</location>
    </subcellularLocation>
</comment>
<dbReference type="PRINTS" id="PR00344">
    <property type="entry name" value="BCTRLSENSOR"/>
</dbReference>
<evidence type="ECO:0000256" key="10">
    <source>
        <dbReference type="ARBA" id="ARBA00022777"/>
    </source>
</evidence>
<evidence type="ECO:0000256" key="7">
    <source>
        <dbReference type="ARBA" id="ARBA00022553"/>
    </source>
</evidence>
<evidence type="ECO:0000256" key="4">
    <source>
        <dbReference type="ARBA" id="ARBA00021495"/>
    </source>
</evidence>
<comment type="catalytic activity">
    <reaction evidence="1">
        <text>ATP + protein L-histidine = ADP + protein N-phospho-L-histidine.</text>
        <dbReference type="EC" id="2.7.13.3"/>
    </reaction>
</comment>
<keyword evidence="7 14" id="KW-0597">Phosphoprotein</keyword>
<dbReference type="PANTHER" id="PTHR43395">
    <property type="entry name" value="SENSOR HISTIDINE KINASE CHEA"/>
    <property type="match status" value="1"/>
</dbReference>
<dbReference type="SUPFAM" id="SSF50341">
    <property type="entry name" value="CheW-like"/>
    <property type="match status" value="1"/>
</dbReference>
<dbReference type="SUPFAM" id="SSF47384">
    <property type="entry name" value="Homodimeric domain of signal transducing histidine kinase"/>
    <property type="match status" value="1"/>
</dbReference>
<dbReference type="SUPFAM" id="SSF55874">
    <property type="entry name" value="ATPase domain of HSP90 chaperone/DNA topoisomerase II/histidine kinase"/>
    <property type="match status" value="1"/>
</dbReference>
<dbReference type="Pfam" id="PF07194">
    <property type="entry name" value="P2"/>
    <property type="match status" value="1"/>
</dbReference>
<evidence type="ECO:0000256" key="6">
    <source>
        <dbReference type="ARBA" id="ARBA00022500"/>
    </source>
</evidence>
<proteinExistence type="predicted"/>
<reference evidence="19 20" key="1">
    <citation type="submission" date="2016-10" db="EMBL/GenBank/DDBJ databases">
        <authorList>
            <person name="de Groot N.N."/>
        </authorList>
    </citation>
    <scope>NUCLEOTIDE SEQUENCE [LARGE SCALE GENOMIC DNA]</scope>
    <source>
        <strain evidence="19 20">Z108</strain>
    </source>
</reference>
<dbReference type="GO" id="GO:0005737">
    <property type="term" value="C:cytoplasm"/>
    <property type="evidence" value="ECO:0007669"/>
    <property type="project" value="UniProtKB-SubCell"/>
</dbReference>
<keyword evidence="10 19" id="KW-0418">Kinase</keyword>
<name>A0A1I3E8R2_SELRU</name>
<dbReference type="Pfam" id="PF01584">
    <property type="entry name" value="CheW"/>
    <property type="match status" value="1"/>
</dbReference>
<feature type="modified residue" description="Phosphohistidine" evidence="14">
    <location>
        <position position="48"/>
    </location>
</feature>
<feature type="region of interest" description="Disordered" evidence="15">
    <location>
        <begin position="297"/>
        <end position="317"/>
    </location>
</feature>
<evidence type="ECO:0000313" key="20">
    <source>
        <dbReference type="Proteomes" id="UP000183639"/>
    </source>
</evidence>
<evidence type="ECO:0000313" key="19">
    <source>
        <dbReference type="EMBL" id="SFH95279.1"/>
    </source>
</evidence>
<dbReference type="PANTHER" id="PTHR43395:SF10">
    <property type="entry name" value="CHEMOTAXIS PROTEIN CHEA"/>
    <property type="match status" value="1"/>
</dbReference>
<dbReference type="Pfam" id="PF01627">
    <property type="entry name" value="Hpt"/>
    <property type="match status" value="1"/>
</dbReference>
<accession>A0A1I3E8R2</accession>
<evidence type="ECO:0000256" key="13">
    <source>
        <dbReference type="ARBA" id="ARBA00035100"/>
    </source>
</evidence>
<keyword evidence="8" id="KW-0808">Transferase</keyword>
<evidence type="ECO:0000256" key="1">
    <source>
        <dbReference type="ARBA" id="ARBA00000085"/>
    </source>
</evidence>
<protein>
    <recommendedName>
        <fullName evidence="4">Chemotaxis protein CheA</fullName>
        <ecNumber evidence="3">2.7.13.3</ecNumber>
    </recommendedName>
</protein>
<sequence>MAENEPMVEVFIYETRQFLEQLEQVALASEDSGSFQPEDVNEVFRAMHTIKGSAAMMLYDEISHLAHAVEDIFFYIRELHPEKIDVSAVTDIVLTAVDFMNGELDKLDSGGQPDASSEGLQKSTHDFLRNFKLENGHDPDVDLRKAKKSAAPKAAGAAEPAKQQYFIQAVKPEEVKTESGSNHVYKAVLHFDPDGGMVEVRAFGVINRLEDQAGELHYLPEKIIEDETAADTIIKDGFKLWFTTGLGVEEVRKLLDETMYLTGLELTELSSTAECEYWPTPKQKAAQAVEESSPIVPVKPEAKPRPAPIKQAGHEGHESQMISVRVDKLDRLMELVGEMVIAESMVTQNPDIRGLELSNFDKAARQLHKINGELQDRVMALRMVPLEATFKKMNRIVRDMTKKLGKQAKLVLVGADTEVDKNVTEHIGDPLMHIIRNSIDHGIELPEVRRQAGKPEMGTVVLSAQNAGGEVVIRIEDDGGGMNRDRIMKKAKEKGILTKPEEEYTDQEVYSFIFAPGFSTKEQVTEFSGRGVGMDVVVSNIKALGGTIMVDSNPGKGSVTIIRIPLTLAIVEGMCIKVGGSGYTIPISAIRRSFRPADEDIFLDVSGQEMFMEAGQPCPIVRLHQLYAIESAQERLTEGILLVTETDDRYLGIFADALVGVQQIVVKPVPGYIQAMTKMTGITGCTILGDGSISLIIDPGKLMGLLVE</sequence>
<dbReference type="PROSITE" id="PS50109">
    <property type="entry name" value="HIS_KIN"/>
    <property type="match status" value="1"/>
</dbReference>
<evidence type="ECO:0000259" key="17">
    <source>
        <dbReference type="PROSITE" id="PS50851"/>
    </source>
</evidence>
<dbReference type="InterPro" id="IPR035891">
    <property type="entry name" value="CheY-binding_CheA"/>
</dbReference>
<dbReference type="InterPro" id="IPR005467">
    <property type="entry name" value="His_kinase_dom"/>
</dbReference>
<dbReference type="SUPFAM" id="SSF47226">
    <property type="entry name" value="Histidine-containing phosphotransfer domain, HPT domain"/>
    <property type="match status" value="1"/>
</dbReference>
<dbReference type="EMBL" id="FOQK01000009">
    <property type="protein sequence ID" value="SFH95279.1"/>
    <property type="molecule type" value="Genomic_DNA"/>
</dbReference>
<evidence type="ECO:0000256" key="8">
    <source>
        <dbReference type="ARBA" id="ARBA00022679"/>
    </source>
</evidence>
<comment type="function">
    <text evidence="13">Involved in the transmission of sensory signals from the chemoreceptors to the flagellar motors. CheA is autophosphorylated; it can transfer its phosphate group to either CheB or CheY.</text>
</comment>
<dbReference type="InterPro" id="IPR004358">
    <property type="entry name" value="Sig_transdc_His_kin-like_C"/>
</dbReference>
<evidence type="ECO:0000256" key="9">
    <source>
        <dbReference type="ARBA" id="ARBA00022741"/>
    </source>
</evidence>
<keyword evidence="5" id="KW-0963">Cytoplasm</keyword>
<dbReference type="SUPFAM" id="SSF55052">
    <property type="entry name" value="CheY-binding domain of CheA"/>
    <property type="match status" value="1"/>
</dbReference>
<dbReference type="Gene3D" id="2.30.30.40">
    <property type="entry name" value="SH3 Domains"/>
    <property type="match status" value="1"/>
</dbReference>
<dbReference type="PROSITE" id="PS50894">
    <property type="entry name" value="HPT"/>
    <property type="match status" value="1"/>
</dbReference>
<dbReference type="AlphaFoldDB" id="A0A1I3E8R2"/>